<evidence type="ECO:0000313" key="2">
    <source>
        <dbReference type="Proteomes" id="UP000236745"/>
    </source>
</evidence>
<organism evidence="1 2">
    <name type="scientific">Marinobacterium lutimaris</name>
    <dbReference type="NCBI Taxonomy" id="568106"/>
    <lineage>
        <taxon>Bacteria</taxon>
        <taxon>Pseudomonadati</taxon>
        <taxon>Pseudomonadota</taxon>
        <taxon>Gammaproteobacteria</taxon>
        <taxon>Oceanospirillales</taxon>
        <taxon>Oceanospirillaceae</taxon>
        <taxon>Marinobacterium</taxon>
    </lineage>
</organism>
<dbReference type="EMBL" id="FNVQ01000002">
    <property type="protein sequence ID" value="SEG49318.1"/>
    <property type="molecule type" value="Genomic_DNA"/>
</dbReference>
<dbReference type="RefSeq" id="WP_200826786.1">
    <property type="nucleotide sequence ID" value="NZ_FNVQ01000002.1"/>
</dbReference>
<protein>
    <submittedName>
        <fullName evidence="1">Uncharacterized protein</fullName>
    </submittedName>
</protein>
<evidence type="ECO:0000313" key="1">
    <source>
        <dbReference type="EMBL" id="SEG49318.1"/>
    </source>
</evidence>
<gene>
    <name evidence="1" type="ORF">SAMN05444390_10289</name>
</gene>
<keyword evidence="2" id="KW-1185">Reference proteome</keyword>
<dbReference type="Proteomes" id="UP000236745">
    <property type="component" value="Unassembled WGS sequence"/>
</dbReference>
<dbReference type="AlphaFoldDB" id="A0A1H6AKU5"/>
<accession>A0A1H6AKU5</accession>
<sequence>MSIGGLIVAAMTMQRKGEGMPKTTAAPAKAGATVDKPTSIIAALLVSGMLTRRKALEFPLPWRDQIEALPDNARLNIGSTNPLAAAESHRKRQQSLGYCKAVYQPPAAPEGFVVYLSSRECEILTYLRPGHWVLSASLKGKAETRRPLATLREFGLIIITSYQEGGDSYRLLGSITLTPSPSDLTAAIQVVDLLPDRETAASIERQRARSAFAKRLALIEKRASHLRPGTDPKQLLLPDSAA</sequence>
<name>A0A1H6AKU5_9GAMM</name>
<proteinExistence type="predicted"/>
<reference evidence="1 2" key="1">
    <citation type="submission" date="2016-10" db="EMBL/GenBank/DDBJ databases">
        <authorList>
            <person name="de Groot N.N."/>
        </authorList>
    </citation>
    <scope>NUCLEOTIDE SEQUENCE [LARGE SCALE GENOMIC DNA]</scope>
    <source>
        <strain evidence="1 2">DSM 22012</strain>
    </source>
</reference>